<evidence type="ECO:0000256" key="1">
    <source>
        <dbReference type="ARBA" id="ARBA00023125"/>
    </source>
</evidence>
<dbReference type="Gene3D" id="1.10.357.10">
    <property type="entry name" value="Tetracycline Repressor, domain 2"/>
    <property type="match status" value="1"/>
</dbReference>
<dbReference type="GO" id="GO:0003677">
    <property type="term" value="F:DNA binding"/>
    <property type="evidence" value="ECO:0007669"/>
    <property type="project" value="UniProtKB-UniRule"/>
</dbReference>
<feature type="domain" description="HTH tetR-type" evidence="3">
    <location>
        <begin position="1"/>
        <end position="37"/>
    </location>
</feature>
<dbReference type="InterPro" id="IPR001647">
    <property type="entry name" value="HTH_TetR"/>
</dbReference>
<gene>
    <name evidence="4" type="ORF">C7449_1162</name>
</gene>
<comment type="caution">
    <text evidence="2">Lacks conserved residue(s) required for the propagation of feature annotation.</text>
</comment>
<reference evidence="4 5" key="1">
    <citation type="submission" date="2018-04" db="EMBL/GenBank/DDBJ databases">
        <title>Genomic Encyclopedia of Type Strains, Phase IV (KMG-IV): sequencing the most valuable type-strain genomes for metagenomic binning, comparative biology and taxonomic classification.</title>
        <authorList>
            <person name="Goeker M."/>
        </authorList>
    </citation>
    <scope>NUCLEOTIDE SEQUENCE [LARGE SCALE GENOMIC DNA]</scope>
    <source>
        <strain evidence="4 5">DSM 7138</strain>
    </source>
</reference>
<dbReference type="RefSeq" id="WP_245414475.1">
    <property type="nucleotide sequence ID" value="NZ_JBHEEX010000014.1"/>
</dbReference>
<dbReference type="EMBL" id="PZZZ01000016">
    <property type="protein sequence ID" value="PTM86658.1"/>
    <property type="molecule type" value="Genomic_DNA"/>
</dbReference>
<dbReference type="Proteomes" id="UP000241247">
    <property type="component" value="Unassembled WGS sequence"/>
</dbReference>
<dbReference type="PROSITE" id="PS50977">
    <property type="entry name" value="HTH_TETR_2"/>
    <property type="match status" value="1"/>
</dbReference>
<dbReference type="Pfam" id="PF00440">
    <property type="entry name" value="TetR_N"/>
    <property type="match status" value="1"/>
</dbReference>
<evidence type="ECO:0000259" key="3">
    <source>
        <dbReference type="PROSITE" id="PS50977"/>
    </source>
</evidence>
<keyword evidence="1 2" id="KW-0238">DNA-binding</keyword>
<accession>A0A2T5AIW1</accession>
<evidence type="ECO:0000313" key="5">
    <source>
        <dbReference type="Proteomes" id="UP000241247"/>
    </source>
</evidence>
<dbReference type="SUPFAM" id="SSF46689">
    <property type="entry name" value="Homeodomain-like"/>
    <property type="match status" value="1"/>
</dbReference>
<dbReference type="InterPro" id="IPR009057">
    <property type="entry name" value="Homeodomain-like_sf"/>
</dbReference>
<keyword evidence="5" id="KW-1185">Reference proteome</keyword>
<evidence type="ECO:0000313" key="4">
    <source>
        <dbReference type="EMBL" id="PTM86658.1"/>
    </source>
</evidence>
<proteinExistence type="predicted"/>
<sequence>MRALASRVGINPMTIYHHFQDQDGLIKALADLVYADVEAPSEGETRTRIESLLIDRKFSDIQA</sequence>
<organism evidence="4 5">
    <name type="scientific">Mycoplana dimorpha</name>
    <dbReference type="NCBI Taxonomy" id="28320"/>
    <lineage>
        <taxon>Bacteria</taxon>
        <taxon>Pseudomonadati</taxon>
        <taxon>Pseudomonadota</taxon>
        <taxon>Alphaproteobacteria</taxon>
        <taxon>Hyphomicrobiales</taxon>
        <taxon>Rhizobiaceae</taxon>
        <taxon>Mycoplana</taxon>
    </lineage>
</organism>
<protein>
    <submittedName>
        <fullName evidence="4">TetR family transcriptional regulator</fullName>
    </submittedName>
</protein>
<evidence type="ECO:0000256" key="2">
    <source>
        <dbReference type="PROSITE-ProRule" id="PRU00335"/>
    </source>
</evidence>
<name>A0A2T5AIW1_MYCDI</name>
<dbReference type="AlphaFoldDB" id="A0A2T5AIW1"/>
<comment type="caution">
    <text evidence="4">The sequence shown here is derived from an EMBL/GenBank/DDBJ whole genome shotgun (WGS) entry which is preliminary data.</text>
</comment>